<dbReference type="EMBL" id="CP036291">
    <property type="protein sequence ID" value="QDU91162.1"/>
    <property type="molecule type" value="Genomic_DNA"/>
</dbReference>
<organism evidence="2 3">
    <name type="scientific">Pirellulimonas nuda</name>
    <dbReference type="NCBI Taxonomy" id="2528009"/>
    <lineage>
        <taxon>Bacteria</taxon>
        <taxon>Pseudomonadati</taxon>
        <taxon>Planctomycetota</taxon>
        <taxon>Planctomycetia</taxon>
        <taxon>Pirellulales</taxon>
        <taxon>Lacipirellulaceae</taxon>
        <taxon>Pirellulimonas</taxon>
    </lineage>
</organism>
<evidence type="ECO:0000256" key="1">
    <source>
        <dbReference type="SAM" id="MobiDB-lite"/>
    </source>
</evidence>
<accession>A0A518DID8</accession>
<proteinExistence type="predicted"/>
<dbReference type="PANTHER" id="PTHR34290">
    <property type="entry name" value="SI:CH73-390P7.2"/>
    <property type="match status" value="1"/>
</dbReference>
<dbReference type="PANTHER" id="PTHR34290:SF2">
    <property type="entry name" value="OS04G0668800 PROTEIN"/>
    <property type="match status" value="1"/>
</dbReference>
<dbReference type="Pfam" id="PF04134">
    <property type="entry name" value="DCC1-like"/>
    <property type="match status" value="1"/>
</dbReference>
<feature type="region of interest" description="Disordered" evidence="1">
    <location>
        <begin position="1"/>
        <end position="30"/>
    </location>
</feature>
<dbReference type="InterPro" id="IPR044691">
    <property type="entry name" value="DCC1_Trx"/>
</dbReference>
<evidence type="ECO:0000313" key="2">
    <source>
        <dbReference type="EMBL" id="QDU91162.1"/>
    </source>
</evidence>
<evidence type="ECO:0000313" key="3">
    <source>
        <dbReference type="Proteomes" id="UP000317429"/>
    </source>
</evidence>
<sequence length="162" mass="18726">MDDSRAATVPPPAKESCVRQGADSPLAGPEDRPTADIVLYDGECNFCRAQMQQLGWWDCQGKLAYLSIHDPRVAQRWPDLSLDRLRQEMCIVDRSGDRHWGADAVRYLTRRLRRLWWLAPVMHFPGSMLVWRPLYRLVARNRFRLMGRSVDCSSDACSLHQK</sequence>
<gene>
    <name evidence="2" type="ORF">Pla175_45820</name>
</gene>
<dbReference type="RefSeq" id="WP_145291016.1">
    <property type="nucleotide sequence ID" value="NZ_CP036291.1"/>
</dbReference>
<protein>
    <recommendedName>
        <fullName evidence="4">Thiol-disulfide oxidoreductase</fullName>
    </recommendedName>
</protein>
<dbReference type="AlphaFoldDB" id="A0A518DID8"/>
<dbReference type="Proteomes" id="UP000317429">
    <property type="component" value="Chromosome"/>
</dbReference>
<dbReference type="KEGG" id="pnd:Pla175_45820"/>
<keyword evidence="3" id="KW-1185">Reference proteome</keyword>
<name>A0A518DID8_9BACT</name>
<dbReference type="OrthoDB" id="9785438at2"/>
<reference evidence="2 3" key="1">
    <citation type="submission" date="2019-02" db="EMBL/GenBank/DDBJ databases">
        <title>Deep-cultivation of Planctomycetes and their phenomic and genomic characterization uncovers novel biology.</title>
        <authorList>
            <person name="Wiegand S."/>
            <person name="Jogler M."/>
            <person name="Boedeker C."/>
            <person name="Pinto D."/>
            <person name="Vollmers J."/>
            <person name="Rivas-Marin E."/>
            <person name="Kohn T."/>
            <person name="Peeters S.H."/>
            <person name="Heuer A."/>
            <person name="Rast P."/>
            <person name="Oberbeckmann S."/>
            <person name="Bunk B."/>
            <person name="Jeske O."/>
            <person name="Meyerdierks A."/>
            <person name="Storesund J.E."/>
            <person name="Kallscheuer N."/>
            <person name="Luecker S."/>
            <person name="Lage O.M."/>
            <person name="Pohl T."/>
            <person name="Merkel B.J."/>
            <person name="Hornburger P."/>
            <person name="Mueller R.-W."/>
            <person name="Bruemmer F."/>
            <person name="Labrenz M."/>
            <person name="Spormann A.M."/>
            <person name="Op den Camp H."/>
            <person name="Overmann J."/>
            <person name="Amann R."/>
            <person name="Jetten M.S.M."/>
            <person name="Mascher T."/>
            <person name="Medema M.H."/>
            <person name="Devos D.P."/>
            <person name="Kaster A.-K."/>
            <person name="Ovreas L."/>
            <person name="Rohde M."/>
            <person name="Galperin M.Y."/>
            <person name="Jogler C."/>
        </authorList>
    </citation>
    <scope>NUCLEOTIDE SEQUENCE [LARGE SCALE GENOMIC DNA]</scope>
    <source>
        <strain evidence="2 3">Pla175</strain>
    </source>
</reference>
<evidence type="ECO:0008006" key="4">
    <source>
        <dbReference type="Google" id="ProtNLM"/>
    </source>
</evidence>
<dbReference type="InterPro" id="IPR007263">
    <property type="entry name" value="DCC1-like"/>
</dbReference>
<dbReference type="GO" id="GO:0015035">
    <property type="term" value="F:protein-disulfide reductase activity"/>
    <property type="evidence" value="ECO:0007669"/>
    <property type="project" value="InterPro"/>
</dbReference>